<sequence>MTTASASGVDLPGLAAQLDQDILEAERRLAELKGMRQNIDPLLKYAAAHAPAREPVEQSREISTKASLTDLVVQVFVNDPDSVLDANTVIARLEDDGVEITNPESVRNAIYYGASSGRLVKTGRGLFALAYDE</sequence>
<evidence type="ECO:0000313" key="1">
    <source>
        <dbReference type="EMBL" id="SBS73437.1"/>
    </source>
</evidence>
<protein>
    <submittedName>
        <fullName evidence="1">Uncharacterized protein</fullName>
    </submittedName>
</protein>
<organism evidence="1">
    <name type="scientific">uncultured Mycobacterium sp</name>
    <dbReference type="NCBI Taxonomy" id="171292"/>
    <lineage>
        <taxon>Bacteria</taxon>
        <taxon>Bacillati</taxon>
        <taxon>Actinomycetota</taxon>
        <taxon>Actinomycetes</taxon>
        <taxon>Mycobacteriales</taxon>
        <taxon>Mycobacteriaceae</taxon>
        <taxon>Mycobacterium</taxon>
        <taxon>environmental samples</taxon>
    </lineage>
</organism>
<dbReference type="AlphaFoldDB" id="A0A1Y5P460"/>
<name>A0A1Y5P460_9MYCO</name>
<reference evidence="1" key="1">
    <citation type="submission" date="2016-03" db="EMBL/GenBank/DDBJ databases">
        <authorList>
            <person name="Ploux O."/>
        </authorList>
    </citation>
    <scope>NUCLEOTIDE SEQUENCE</scope>
    <source>
        <strain evidence="1">UC10</strain>
    </source>
</reference>
<gene>
    <name evidence="1" type="ORF">MHPYR_170013</name>
</gene>
<proteinExistence type="predicted"/>
<dbReference type="EMBL" id="FLQS01000009">
    <property type="protein sequence ID" value="SBS73437.1"/>
    <property type="molecule type" value="Genomic_DNA"/>
</dbReference>
<accession>A0A1Y5P460</accession>